<proteinExistence type="inferred from homology"/>
<accession>A0A9N9WJN6</accession>
<evidence type="ECO:0000313" key="6">
    <source>
        <dbReference type="EMBL" id="CAG9797983.1"/>
    </source>
</evidence>
<dbReference type="SMART" id="SM00020">
    <property type="entry name" value="Tryp_SPc"/>
    <property type="match status" value="1"/>
</dbReference>
<dbReference type="OrthoDB" id="6339452at2759"/>
<dbReference type="FunFam" id="2.40.10.10:FF:000068">
    <property type="entry name" value="transmembrane protease serine 2"/>
    <property type="match status" value="1"/>
</dbReference>
<feature type="region of interest" description="Disordered" evidence="3">
    <location>
        <begin position="209"/>
        <end position="230"/>
    </location>
</feature>
<sequence>MNYLISSIFLIFCFVFNINCDQCPSGISKICKKVDDDSNLYQKFICCGSHYKNGIKHIKLGKDEMCTEETVYCCPKRQTFSTNLCETSLKDFLSKITILPNFPYHPNSTERSTSAFNETTTLKNKQKFRKRPNYKNLITSTEFPINHNLNSKANTEKFAFPEDSESILTEFEISNNLQPKQKPISEPSITNDPLIKQENHEIQNFIVSYNSTESKNNTKPSPNEFNIKNESQILKNTTKAVLLLKINELKNLNQKYPNISNNETANEFSNEHNSSIDHSSSFQSNETTGIPKTIENSTTSTQSSITTKLSISTESTTSTINDTEVTSSSVNTTTVRPRRKSEEKCDEYGMSTVHTIRVMALLGHKPRELTIDKCKHKAIPLVVGGREAMPYEFPHQALLGYEYNDMILWKCGGSLVSKNYILTAAHCVIDYDLGSVKIVKLGMFKQLEDTANTITRRVIGYIEHPDYDRINRIDDIGLLKLDDFVPLSEYINPICLPNKQSEHRNAIAIGFGATETSVRSRRLMKVVLEKFEPYYPSRISNETIVDKFIFFGHRTQRRDTCSVRMRKSLTSFK</sequence>
<dbReference type="GO" id="GO:0006508">
    <property type="term" value="P:proteolysis"/>
    <property type="evidence" value="ECO:0007669"/>
    <property type="project" value="InterPro"/>
</dbReference>
<reference evidence="6" key="1">
    <citation type="submission" date="2022-01" db="EMBL/GenBank/DDBJ databases">
        <authorList>
            <person name="King R."/>
        </authorList>
    </citation>
    <scope>NUCLEOTIDE SEQUENCE</scope>
</reference>
<keyword evidence="7" id="KW-1185">Reference proteome</keyword>
<dbReference type="InterPro" id="IPR043504">
    <property type="entry name" value="Peptidase_S1_PA_chymotrypsin"/>
</dbReference>
<gene>
    <name evidence="6" type="ORF">CHIRRI_LOCUS968</name>
</gene>
<feature type="chain" id="PRO_5040484802" description="Peptidase S1 domain-containing protein" evidence="4">
    <location>
        <begin position="21"/>
        <end position="573"/>
    </location>
</feature>
<dbReference type="GO" id="GO:0004252">
    <property type="term" value="F:serine-type endopeptidase activity"/>
    <property type="evidence" value="ECO:0007669"/>
    <property type="project" value="InterPro"/>
</dbReference>
<dbReference type="CDD" id="cd00190">
    <property type="entry name" value="Tryp_SPc"/>
    <property type="match status" value="1"/>
</dbReference>
<organism evidence="6 7">
    <name type="scientific">Chironomus riparius</name>
    <dbReference type="NCBI Taxonomy" id="315576"/>
    <lineage>
        <taxon>Eukaryota</taxon>
        <taxon>Metazoa</taxon>
        <taxon>Ecdysozoa</taxon>
        <taxon>Arthropoda</taxon>
        <taxon>Hexapoda</taxon>
        <taxon>Insecta</taxon>
        <taxon>Pterygota</taxon>
        <taxon>Neoptera</taxon>
        <taxon>Endopterygota</taxon>
        <taxon>Diptera</taxon>
        <taxon>Nematocera</taxon>
        <taxon>Chironomoidea</taxon>
        <taxon>Chironomidae</taxon>
        <taxon>Chironominae</taxon>
        <taxon>Chironomus</taxon>
    </lineage>
</organism>
<feature type="compositionally biased region" description="Polar residues" evidence="3">
    <location>
        <begin position="261"/>
        <end position="290"/>
    </location>
</feature>
<dbReference type="AlphaFoldDB" id="A0A9N9WJN6"/>
<dbReference type="InterPro" id="IPR018114">
    <property type="entry name" value="TRYPSIN_HIS"/>
</dbReference>
<dbReference type="InterPro" id="IPR001254">
    <property type="entry name" value="Trypsin_dom"/>
</dbReference>
<name>A0A9N9WJN6_9DIPT</name>
<dbReference type="Pfam" id="PF00089">
    <property type="entry name" value="Trypsin"/>
    <property type="match status" value="1"/>
</dbReference>
<dbReference type="PANTHER" id="PTHR24253">
    <property type="entry name" value="TRANSMEMBRANE PROTEASE SERINE"/>
    <property type="match status" value="1"/>
</dbReference>
<dbReference type="Proteomes" id="UP001153620">
    <property type="component" value="Chromosome 1"/>
</dbReference>
<reference evidence="6" key="2">
    <citation type="submission" date="2022-10" db="EMBL/GenBank/DDBJ databases">
        <authorList>
            <consortium name="ENA_rothamsted_submissions"/>
            <consortium name="culmorum"/>
            <person name="King R."/>
        </authorList>
    </citation>
    <scope>NUCLEOTIDE SEQUENCE</scope>
</reference>
<feature type="region of interest" description="Disordered" evidence="3">
    <location>
        <begin position="261"/>
        <end position="341"/>
    </location>
</feature>
<dbReference type="Gene3D" id="2.40.10.10">
    <property type="entry name" value="Trypsin-like serine proteases"/>
    <property type="match status" value="1"/>
</dbReference>
<keyword evidence="4" id="KW-0732">Signal</keyword>
<feature type="signal peptide" evidence="4">
    <location>
        <begin position="1"/>
        <end position="20"/>
    </location>
</feature>
<comment type="similarity">
    <text evidence="2">Belongs to the peptidase S1 family. CLIP subfamily.</text>
</comment>
<evidence type="ECO:0000259" key="5">
    <source>
        <dbReference type="PROSITE" id="PS50240"/>
    </source>
</evidence>
<dbReference type="InterPro" id="IPR009003">
    <property type="entry name" value="Peptidase_S1_PA"/>
</dbReference>
<protein>
    <recommendedName>
        <fullName evidence="5">Peptidase S1 domain-containing protein</fullName>
    </recommendedName>
</protein>
<evidence type="ECO:0000256" key="3">
    <source>
        <dbReference type="SAM" id="MobiDB-lite"/>
    </source>
</evidence>
<evidence type="ECO:0000256" key="4">
    <source>
        <dbReference type="SAM" id="SignalP"/>
    </source>
</evidence>
<feature type="compositionally biased region" description="Low complexity" evidence="3">
    <location>
        <begin position="293"/>
        <end position="335"/>
    </location>
</feature>
<dbReference type="PROSITE" id="PS50240">
    <property type="entry name" value="TRYPSIN_DOM"/>
    <property type="match status" value="1"/>
</dbReference>
<dbReference type="SUPFAM" id="SSF50494">
    <property type="entry name" value="Trypsin-like serine proteases"/>
    <property type="match status" value="1"/>
</dbReference>
<evidence type="ECO:0000313" key="7">
    <source>
        <dbReference type="Proteomes" id="UP001153620"/>
    </source>
</evidence>
<dbReference type="PROSITE" id="PS00134">
    <property type="entry name" value="TRYPSIN_HIS"/>
    <property type="match status" value="1"/>
</dbReference>
<dbReference type="EMBL" id="OU895877">
    <property type="protein sequence ID" value="CAG9797983.1"/>
    <property type="molecule type" value="Genomic_DNA"/>
</dbReference>
<feature type="domain" description="Peptidase S1" evidence="5">
    <location>
        <begin position="382"/>
        <end position="561"/>
    </location>
</feature>
<evidence type="ECO:0000256" key="1">
    <source>
        <dbReference type="ARBA" id="ARBA00023157"/>
    </source>
</evidence>
<keyword evidence="1" id="KW-1015">Disulfide bond</keyword>
<evidence type="ECO:0000256" key="2">
    <source>
        <dbReference type="ARBA" id="ARBA00024195"/>
    </source>
</evidence>
<dbReference type="PANTHER" id="PTHR24253:SF176">
    <property type="entry name" value="CORIN, ISOFORM B"/>
    <property type="match status" value="1"/>
</dbReference>